<dbReference type="PANTHER" id="PTHR33639:SF2">
    <property type="entry name" value="DUF393 DOMAIN-CONTAINING PROTEIN"/>
    <property type="match status" value="1"/>
</dbReference>
<protein>
    <recommendedName>
        <fullName evidence="3">Thiol-disulfide oxidoreductase DCC family protein</fullName>
    </recommendedName>
</protein>
<name>A0A399F3Q7_9DEIN</name>
<evidence type="ECO:0000313" key="1">
    <source>
        <dbReference type="EMBL" id="RIH90425.1"/>
    </source>
</evidence>
<reference evidence="1 2" key="1">
    <citation type="submission" date="2018-08" db="EMBL/GenBank/DDBJ databases">
        <title>Meiothermus terrae DSM 26712 genome sequencing project.</title>
        <authorList>
            <person name="Da Costa M.S."/>
            <person name="Albuquerque L."/>
            <person name="Raposo P."/>
            <person name="Froufe H.J.C."/>
            <person name="Barroso C.S."/>
            <person name="Egas C."/>
        </authorList>
    </citation>
    <scope>NUCLEOTIDE SEQUENCE [LARGE SCALE GENOMIC DNA]</scope>
    <source>
        <strain evidence="1 2">DSM 26712</strain>
    </source>
</reference>
<dbReference type="PANTHER" id="PTHR33639">
    <property type="entry name" value="THIOL-DISULFIDE OXIDOREDUCTASE DCC"/>
    <property type="match status" value="1"/>
</dbReference>
<dbReference type="InterPro" id="IPR052927">
    <property type="entry name" value="DCC_oxidoreductase"/>
</dbReference>
<dbReference type="InterPro" id="IPR007263">
    <property type="entry name" value="DCC1-like"/>
</dbReference>
<dbReference type="GO" id="GO:0015035">
    <property type="term" value="F:protein-disulfide reductase activity"/>
    <property type="evidence" value="ECO:0007669"/>
    <property type="project" value="InterPro"/>
</dbReference>
<comment type="caution">
    <text evidence="1">The sequence shown here is derived from an EMBL/GenBank/DDBJ whole genome shotgun (WGS) entry which is preliminary data.</text>
</comment>
<evidence type="ECO:0008006" key="3">
    <source>
        <dbReference type="Google" id="ProtNLM"/>
    </source>
</evidence>
<dbReference type="Pfam" id="PF04134">
    <property type="entry name" value="DCC1-like"/>
    <property type="match status" value="1"/>
</dbReference>
<dbReference type="RefSeq" id="WP_119313652.1">
    <property type="nucleotide sequence ID" value="NZ_QXDL01000009.1"/>
</dbReference>
<dbReference type="EMBL" id="QXDL01000009">
    <property type="protein sequence ID" value="RIH90425.1"/>
    <property type="molecule type" value="Genomic_DNA"/>
</dbReference>
<dbReference type="OrthoDB" id="9785438at2"/>
<dbReference type="AlphaFoldDB" id="A0A399F3Q7"/>
<proteinExistence type="predicted"/>
<evidence type="ECO:0000313" key="2">
    <source>
        <dbReference type="Proteomes" id="UP000265715"/>
    </source>
</evidence>
<accession>A0A399F3Q7</accession>
<gene>
    <name evidence="1" type="ORF">Mterra_00406</name>
</gene>
<dbReference type="Proteomes" id="UP000265715">
    <property type="component" value="Unassembled WGS sequence"/>
</dbReference>
<keyword evidence="2" id="KW-1185">Reference proteome</keyword>
<sequence>METVVLFDGVCNLCNGTVRFILERDPHGRFRFAAQQSEAGQALLRKHGLLERGGLADSVVVLEGGRAYLESDAALHILRRLGGVWRLAYALRVVPKPLRDGVYRLVARHRYRIFGRREQCMVPTPELRRRFL</sequence>
<organism evidence="1 2">
    <name type="scientific">Calidithermus terrae</name>
    <dbReference type="NCBI Taxonomy" id="1408545"/>
    <lineage>
        <taxon>Bacteria</taxon>
        <taxon>Thermotogati</taxon>
        <taxon>Deinococcota</taxon>
        <taxon>Deinococci</taxon>
        <taxon>Thermales</taxon>
        <taxon>Thermaceae</taxon>
        <taxon>Calidithermus</taxon>
    </lineage>
</organism>